<dbReference type="PIRSF" id="PIRSF011560">
    <property type="entry name" value="ComK"/>
    <property type="match status" value="1"/>
</dbReference>
<proteinExistence type="predicted"/>
<dbReference type="RefSeq" id="WP_173731227.1">
    <property type="nucleotide sequence ID" value="NZ_JABTTE010000011.1"/>
</dbReference>
<keyword evidence="2" id="KW-1185">Reference proteome</keyword>
<reference evidence="1" key="1">
    <citation type="submission" date="2020-06" db="EMBL/GenBank/DDBJ databases">
        <title>A novel thermopfilic bacterium from Erzurum, Turkey.</title>
        <authorList>
            <person name="Adiguzel A."/>
            <person name="Ay H."/>
            <person name="Baltaci M.O."/>
        </authorList>
    </citation>
    <scope>NUCLEOTIDE SEQUENCE</scope>
    <source>
        <strain evidence="1">P2</strain>
    </source>
</reference>
<comment type="caution">
    <text evidence="1">The sequence shown here is derived from an EMBL/GenBank/DDBJ whole genome shotgun (WGS) entry which is preliminary data.</text>
</comment>
<dbReference type="InterPro" id="IPR010461">
    <property type="entry name" value="ComK"/>
</dbReference>
<dbReference type="Proteomes" id="UP000625804">
    <property type="component" value="Unassembled WGS sequence"/>
</dbReference>
<name>A0A8J8K8L5_9BACI</name>
<organism evidence="1 2">
    <name type="scientific">Calidifontibacillus erzurumensis</name>
    <dbReference type="NCBI Taxonomy" id="2741433"/>
    <lineage>
        <taxon>Bacteria</taxon>
        <taxon>Bacillati</taxon>
        <taxon>Bacillota</taxon>
        <taxon>Bacilli</taxon>
        <taxon>Bacillales</taxon>
        <taxon>Bacillaceae</taxon>
        <taxon>Calidifontibacillus/Schinkia group</taxon>
        <taxon>Calidifontibacillus</taxon>
    </lineage>
</organism>
<dbReference type="Pfam" id="PF06338">
    <property type="entry name" value="ComK"/>
    <property type="match status" value="1"/>
</dbReference>
<dbReference type="EMBL" id="JABTTE010000011">
    <property type="protein sequence ID" value="NSL52026.1"/>
    <property type="molecule type" value="Genomic_DNA"/>
</dbReference>
<dbReference type="AlphaFoldDB" id="A0A8J8K8L5"/>
<sequence>MKRNRETMDFIVDFEVNPYTMAIIGEKMDNDQIVYSRILEVEREFFVKMKPSMVMDKSCKYFGSSLRGRQEGTKQLIGSTYKAPIAVDPSSDIYMFPTVSPYKDNCAWLSHSYILNFQSAGPDKTLVTFTNHKTIILDVSKGSFENQLNRTAQYRFLLSKRISMTKSNKKQTRDHFYDD</sequence>
<evidence type="ECO:0000313" key="2">
    <source>
        <dbReference type="Proteomes" id="UP000625804"/>
    </source>
</evidence>
<evidence type="ECO:0000313" key="1">
    <source>
        <dbReference type="EMBL" id="NSL52026.1"/>
    </source>
</evidence>
<accession>A0A8J8K8L5</accession>
<protein>
    <submittedName>
        <fullName evidence="1">Competence protein ComK</fullName>
    </submittedName>
</protein>
<dbReference type="GO" id="GO:0030420">
    <property type="term" value="P:establishment of competence for transformation"/>
    <property type="evidence" value="ECO:0007669"/>
    <property type="project" value="InterPro"/>
</dbReference>
<gene>
    <name evidence="1" type="ORF">HR057_09705</name>
</gene>